<dbReference type="EMBL" id="PJQM01002370">
    <property type="protein sequence ID" value="RCH95935.1"/>
    <property type="molecule type" value="Genomic_DNA"/>
</dbReference>
<proteinExistence type="predicted"/>
<sequence length="262" mass="29919">MDFIHYQPSLDDYMSEESDEGTKVIALEFGNIETILDFDAMQQCEEVQMTDAVEEITKEIQIMSLNQTKAYKKYGQDQIEIFIRIRQEQGLSFPKAAALCGMPRSSAYELINEFNASNGTVLPGNNPRKTNNKAKKLFPEHTEFVIDLFDKCPSSVLEEATIKLCEAFPGFEISIGGLYKHTREKCALSLKQATKYTAERNSPGTLQLHFNIITQWKGAGVNFRENCVFVDEAGFHTQMIRSRAWSKKKEIQQSLKYIGRRM</sequence>
<dbReference type="AlphaFoldDB" id="A0A367K1A9"/>
<reference evidence="1 2" key="1">
    <citation type="journal article" date="2018" name="G3 (Bethesda)">
        <title>Phylogenetic and Phylogenomic Definition of Rhizopus Species.</title>
        <authorList>
            <person name="Gryganskyi A.P."/>
            <person name="Golan J."/>
            <person name="Dolatabadi S."/>
            <person name="Mondo S."/>
            <person name="Robb S."/>
            <person name="Idnurm A."/>
            <person name="Muszewska A."/>
            <person name="Steczkiewicz K."/>
            <person name="Masonjones S."/>
            <person name="Liao H.L."/>
            <person name="Gajdeczka M.T."/>
            <person name="Anike F."/>
            <person name="Vuek A."/>
            <person name="Anishchenko I.M."/>
            <person name="Voigt K."/>
            <person name="de Hoog G.S."/>
            <person name="Smith M.E."/>
            <person name="Heitman J."/>
            <person name="Vilgalys R."/>
            <person name="Stajich J.E."/>
        </authorList>
    </citation>
    <scope>NUCLEOTIDE SEQUENCE [LARGE SCALE GENOMIC DNA]</scope>
    <source>
        <strain evidence="1 2">LSU 92-RS-03</strain>
    </source>
</reference>
<evidence type="ECO:0000313" key="2">
    <source>
        <dbReference type="Proteomes" id="UP000253551"/>
    </source>
</evidence>
<evidence type="ECO:0008006" key="3">
    <source>
        <dbReference type="Google" id="ProtNLM"/>
    </source>
</evidence>
<dbReference type="Proteomes" id="UP000253551">
    <property type="component" value="Unassembled WGS sequence"/>
</dbReference>
<dbReference type="OrthoDB" id="2284298at2759"/>
<comment type="caution">
    <text evidence="1">The sequence shown here is derived from an EMBL/GenBank/DDBJ whole genome shotgun (WGS) entry which is preliminary data.</text>
</comment>
<accession>A0A367K1A9</accession>
<protein>
    <recommendedName>
        <fullName evidence="3">Tc1-like transposase DDE domain-containing protein</fullName>
    </recommendedName>
</protein>
<gene>
    <name evidence="1" type="ORF">CU098_005982</name>
</gene>
<keyword evidence="2" id="KW-1185">Reference proteome</keyword>
<dbReference type="STRING" id="4846.A0A367K1A9"/>
<organism evidence="1 2">
    <name type="scientific">Rhizopus stolonifer</name>
    <name type="common">Rhizopus nigricans</name>
    <dbReference type="NCBI Taxonomy" id="4846"/>
    <lineage>
        <taxon>Eukaryota</taxon>
        <taxon>Fungi</taxon>
        <taxon>Fungi incertae sedis</taxon>
        <taxon>Mucoromycota</taxon>
        <taxon>Mucoromycotina</taxon>
        <taxon>Mucoromycetes</taxon>
        <taxon>Mucorales</taxon>
        <taxon>Mucorineae</taxon>
        <taxon>Rhizopodaceae</taxon>
        <taxon>Rhizopus</taxon>
    </lineage>
</organism>
<name>A0A367K1A9_RHIST</name>
<evidence type="ECO:0000313" key="1">
    <source>
        <dbReference type="EMBL" id="RCH95935.1"/>
    </source>
</evidence>